<feature type="domain" description="C3H1-type" evidence="3">
    <location>
        <begin position="403"/>
        <end position="430"/>
    </location>
</feature>
<feature type="compositionally biased region" description="Low complexity" evidence="2">
    <location>
        <begin position="310"/>
        <end position="321"/>
    </location>
</feature>
<accession>A0AAN7CP08</accession>
<feature type="compositionally biased region" description="Polar residues" evidence="2">
    <location>
        <begin position="340"/>
        <end position="353"/>
    </location>
</feature>
<feature type="domain" description="C3H1-type" evidence="3">
    <location>
        <begin position="449"/>
        <end position="486"/>
    </location>
</feature>
<gene>
    <name evidence="4" type="ORF">C7999DRAFT_17495</name>
</gene>
<dbReference type="InterPro" id="IPR057654">
    <property type="entry name" value="Znf-CCCH_tandem"/>
</dbReference>
<evidence type="ECO:0000313" key="5">
    <source>
        <dbReference type="Proteomes" id="UP001303647"/>
    </source>
</evidence>
<organism evidence="4 5">
    <name type="scientific">Corynascus novoguineensis</name>
    <dbReference type="NCBI Taxonomy" id="1126955"/>
    <lineage>
        <taxon>Eukaryota</taxon>
        <taxon>Fungi</taxon>
        <taxon>Dikarya</taxon>
        <taxon>Ascomycota</taxon>
        <taxon>Pezizomycotina</taxon>
        <taxon>Sordariomycetes</taxon>
        <taxon>Sordariomycetidae</taxon>
        <taxon>Sordariales</taxon>
        <taxon>Chaetomiaceae</taxon>
        <taxon>Corynascus</taxon>
    </lineage>
</organism>
<dbReference type="PROSITE" id="PS50103">
    <property type="entry name" value="ZF_C3H1"/>
    <property type="match status" value="2"/>
</dbReference>
<evidence type="ECO:0000313" key="4">
    <source>
        <dbReference type="EMBL" id="KAK4244223.1"/>
    </source>
</evidence>
<proteinExistence type="predicted"/>
<keyword evidence="1" id="KW-0862">Zinc</keyword>
<keyword evidence="1" id="KW-0863">Zinc-finger</keyword>
<feature type="region of interest" description="Disordered" evidence="2">
    <location>
        <begin position="297"/>
        <end position="353"/>
    </location>
</feature>
<dbReference type="Proteomes" id="UP001303647">
    <property type="component" value="Unassembled WGS sequence"/>
</dbReference>
<dbReference type="EMBL" id="MU857750">
    <property type="protein sequence ID" value="KAK4244223.1"/>
    <property type="molecule type" value="Genomic_DNA"/>
</dbReference>
<keyword evidence="1" id="KW-0479">Metal-binding</keyword>
<sequence length="503" mass="56168">MSRYEEPETLDMDPAQPYLAPLQTWENLVRERHSIESTLHSSYIDLLKRYREKCAECDREKRQAMLWEKEQRMSERELNGLKAAAESAPFAFVVIDGDGAIFNEDLIARGEEGGGQAAHELHKQLKAFFHENTQYKNIDSIFVHVVLSVEGLSRALHASGALPFTDHMALTKFARGFCRAQPLFAFTDVGYGKEQADHKVRKLFEIMERNIQCKCLILAGCHDNGYATFLESFRRNHKICLLETTPPAADFRKFAFKRVAFPSVFRSDPLPSRPVVSPTYVAPPAISPPYSVPTTSPPSVFNPLGNGINSLPSPAATASPKSAPPPQPAPLPQPAVSRPEPQQNSYATVGRSTAPLTINIASQKKPTAPRPFLQLNKSDERVDVPLAKPDPQAVKFLEDRRQRSGMNLCNRYHLANNCKNSNCNFYHGERLTSAQTLALRHKTRNLVCSSGRLCRDVSCNLGHHCPSPGSCYFGDDCRFSEMHGMDITPTIKIYEDGTREVLA</sequence>
<feature type="zinc finger region" description="C3H1-type" evidence="1">
    <location>
        <begin position="449"/>
        <end position="486"/>
    </location>
</feature>
<dbReference type="GO" id="GO:0008270">
    <property type="term" value="F:zinc ion binding"/>
    <property type="evidence" value="ECO:0007669"/>
    <property type="project" value="UniProtKB-KW"/>
</dbReference>
<dbReference type="AlphaFoldDB" id="A0AAN7CP08"/>
<dbReference type="Pfam" id="PF25540">
    <property type="entry name" value="DUF7923"/>
    <property type="match status" value="1"/>
</dbReference>
<comment type="caution">
    <text evidence="4">The sequence shown here is derived from an EMBL/GenBank/DDBJ whole genome shotgun (WGS) entry which is preliminary data.</text>
</comment>
<dbReference type="PANTHER" id="PTHR37543:SF1">
    <property type="entry name" value="CCCH ZINC FINGER DNA BINDING PROTEIN (AFU_ORTHOLOGUE AFUA_5G12760)"/>
    <property type="match status" value="1"/>
</dbReference>
<keyword evidence="5" id="KW-1185">Reference proteome</keyword>
<evidence type="ECO:0000259" key="3">
    <source>
        <dbReference type="PROSITE" id="PS50103"/>
    </source>
</evidence>
<dbReference type="Pfam" id="PF25543">
    <property type="entry name" value="zf-CCCH_tandem"/>
    <property type="match status" value="1"/>
</dbReference>
<dbReference type="InterPro" id="IPR000571">
    <property type="entry name" value="Znf_CCCH"/>
</dbReference>
<name>A0AAN7CP08_9PEZI</name>
<protein>
    <recommendedName>
        <fullName evidence="3">C3H1-type domain-containing protein</fullName>
    </recommendedName>
</protein>
<feature type="zinc finger region" description="C3H1-type" evidence="1">
    <location>
        <begin position="403"/>
        <end position="430"/>
    </location>
</feature>
<dbReference type="Pfam" id="PF25542">
    <property type="entry name" value="zf-CCCH_12"/>
    <property type="match status" value="1"/>
</dbReference>
<evidence type="ECO:0000256" key="1">
    <source>
        <dbReference type="PROSITE-ProRule" id="PRU00723"/>
    </source>
</evidence>
<dbReference type="PANTHER" id="PTHR37543">
    <property type="entry name" value="CCCH ZINC FINGER DNA BINDING PROTEIN (AFU_ORTHOLOGUE AFUA_5G12760)"/>
    <property type="match status" value="1"/>
</dbReference>
<feature type="compositionally biased region" description="Pro residues" evidence="2">
    <location>
        <begin position="322"/>
        <end position="333"/>
    </location>
</feature>
<dbReference type="InterPro" id="IPR057683">
    <property type="entry name" value="DUF7923"/>
</dbReference>
<reference evidence="4" key="1">
    <citation type="journal article" date="2023" name="Mol. Phylogenet. Evol.">
        <title>Genome-scale phylogeny and comparative genomics of the fungal order Sordariales.</title>
        <authorList>
            <person name="Hensen N."/>
            <person name="Bonometti L."/>
            <person name="Westerberg I."/>
            <person name="Brannstrom I.O."/>
            <person name="Guillou S."/>
            <person name="Cros-Aarteil S."/>
            <person name="Calhoun S."/>
            <person name="Haridas S."/>
            <person name="Kuo A."/>
            <person name="Mondo S."/>
            <person name="Pangilinan J."/>
            <person name="Riley R."/>
            <person name="LaButti K."/>
            <person name="Andreopoulos B."/>
            <person name="Lipzen A."/>
            <person name="Chen C."/>
            <person name="Yan M."/>
            <person name="Daum C."/>
            <person name="Ng V."/>
            <person name="Clum A."/>
            <person name="Steindorff A."/>
            <person name="Ohm R.A."/>
            <person name="Martin F."/>
            <person name="Silar P."/>
            <person name="Natvig D.O."/>
            <person name="Lalanne C."/>
            <person name="Gautier V."/>
            <person name="Ament-Velasquez S.L."/>
            <person name="Kruys A."/>
            <person name="Hutchinson M.I."/>
            <person name="Powell A.J."/>
            <person name="Barry K."/>
            <person name="Miller A.N."/>
            <person name="Grigoriev I.V."/>
            <person name="Debuchy R."/>
            <person name="Gladieux P."/>
            <person name="Hiltunen Thoren M."/>
            <person name="Johannesson H."/>
        </authorList>
    </citation>
    <scope>NUCLEOTIDE SEQUENCE</scope>
    <source>
        <strain evidence="4">CBS 359.72</strain>
    </source>
</reference>
<evidence type="ECO:0000256" key="2">
    <source>
        <dbReference type="SAM" id="MobiDB-lite"/>
    </source>
</evidence>
<reference evidence="4" key="2">
    <citation type="submission" date="2023-05" db="EMBL/GenBank/DDBJ databases">
        <authorList>
            <consortium name="Lawrence Berkeley National Laboratory"/>
            <person name="Steindorff A."/>
            <person name="Hensen N."/>
            <person name="Bonometti L."/>
            <person name="Westerberg I."/>
            <person name="Brannstrom I.O."/>
            <person name="Guillou S."/>
            <person name="Cros-Aarteil S."/>
            <person name="Calhoun S."/>
            <person name="Haridas S."/>
            <person name="Kuo A."/>
            <person name="Mondo S."/>
            <person name="Pangilinan J."/>
            <person name="Riley R."/>
            <person name="Labutti K."/>
            <person name="Andreopoulos B."/>
            <person name="Lipzen A."/>
            <person name="Chen C."/>
            <person name="Yanf M."/>
            <person name="Daum C."/>
            <person name="Ng V."/>
            <person name="Clum A."/>
            <person name="Ohm R."/>
            <person name="Martin F."/>
            <person name="Silar P."/>
            <person name="Natvig D."/>
            <person name="Lalanne C."/>
            <person name="Gautier V."/>
            <person name="Ament-Velasquez S.L."/>
            <person name="Kruys A."/>
            <person name="Hutchinson M.I."/>
            <person name="Powell A.J."/>
            <person name="Barry K."/>
            <person name="Miller A.N."/>
            <person name="Grigoriev I.V."/>
            <person name="Debuchy R."/>
            <person name="Gladieux P."/>
            <person name="Thoren M.H."/>
            <person name="Johannesson H."/>
        </authorList>
    </citation>
    <scope>NUCLEOTIDE SEQUENCE</scope>
    <source>
        <strain evidence="4">CBS 359.72</strain>
    </source>
</reference>